<organism evidence="1">
    <name type="scientific">viral metagenome</name>
    <dbReference type="NCBI Taxonomy" id="1070528"/>
    <lineage>
        <taxon>unclassified sequences</taxon>
        <taxon>metagenomes</taxon>
        <taxon>organismal metagenomes</taxon>
    </lineage>
</organism>
<name>A0A6C0IHR3_9ZZZZ</name>
<evidence type="ECO:0000313" key="1">
    <source>
        <dbReference type="EMBL" id="QHT92694.1"/>
    </source>
</evidence>
<dbReference type="EMBL" id="MN740193">
    <property type="protein sequence ID" value="QHT92694.1"/>
    <property type="molecule type" value="Genomic_DNA"/>
</dbReference>
<sequence length="64" mass="7635">MNHFFLARIGGSDFDTIMNYKYYKTDSDYINGINRVSNLNGYFDKSDNLNIRKTNFINYCKIYI</sequence>
<accession>A0A6C0IHR3</accession>
<reference evidence="1" key="1">
    <citation type="journal article" date="2020" name="Nature">
        <title>Giant virus diversity and host interactions through global metagenomics.</title>
        <authorList>
            <person name="Schulz F."/>
            <person name="Roux S."/>
            <person name="Paez-Espino D."/>
            <person name="Jungbluth S."/>
            <person name="Walsh D.A."/>
            <person name="Denef V.J."/>
            <person name="McMahon K.D."/>
            <person name="Konstantinidis K.T."/>
            <person name="Eloe-Fadrosh E.A."/>
            <person name="Kyrpides N.C."/>
            <person name="Woyke T."/>
        </authorList>
    </citation>
    <scope>NUCLEOTIDE SEQUENCE</scope>
    <source>
        <strain evidence="1">GVMAG-M-3300023184-89</strain>
    </source>
</reference>
<dbReference type="AlphaFoldDB" id="A0A6C0IHR3"/>
<proteinExistence type="predicted"/>
<protein>
    <submittedName>
        <fullName evidence="1">Uncharacterized protein</fullName>
    </submittedName>
</protein>